<reference evidence="11" key="2">
    <citation type="submission" date="2025-08" db="UniProtKB">
        <authorList>
            <consortium name="Ensembl"/>
        </authorList>
    </citation>
    <scope>IDENTIFICATION</scope>
</reference>
<keyword evidence="7" id="KW-0949">S-adenosyl-L-methionine</keyword>
<keyword evidence="5" id="KW-0489">Methyltransferase</keyword>
<feature type="compositionally biased region" description="Acidic residues" evidence="10">
    <location>
        <begin position="191"/>
        <end position="201"/>
    </location>
</feature>
<evidence type="ECO:0000256" key="4">
    <source>
        <dbReference type="ARBA" id="ARBA00022490"/>
    </source>
</evidence>
<dbReference type="Gene3D" id="3.40.50.150">
    <property type="entry name" value="Vaccinia Virus protein VP39"/>
    <property type="match status" value="1"/>
</dbReference>
<keyword evidence="12" id="KW-1185">Reference proteome</keyword>
<feature type="region of interest" description="Disordered" evidence="10">
    <location>
        <begin position="191"/>
        <end position="263"/>
    </location>
</feature>
<name>A0AAY5KJ42_ESOLU</name>
<evidence type="ECO:0000256" key="1">
    <source>
        <dbReference type="ARBA" id="ARBA00004123"/>
    </source>
</evidence>
<evidence type="ECO:0000256" key="6">
    <source>
        <dbReference type="ARBA" id="ARBA00022679"/>
    </source>
</evidence>
<evidence type="ECO:0000256" key="10">
    <source>
        <dbReference type="SAM" id="MobiDB-lite"/>
    </source>
</evidence>
<proteinExistence type="inferred from homology"/>
<dbReference type="GeneID" id="105009405"/>
<dbReference type="Pfam" id="PF13489">
    <property type="entry name" value="Methyltransf_23"/>
    <property type="match status" value="1"/>
</dbReference>
<evidence type="ECO:0000256" key="7">
    <source>
        <dbReference type="ARBA" id="ARBA00022691"/>
    </source>
</evidence>
<protein>
    <recommendedName>
        <fullName evidence="3">protein-histidine N-methyltransferase</fullName>
        <ecNumber evidence="3">2.1.1.85</ecNumber>
    </recommendedName>
</protein>
<evidence type="ECO:0000256" key="2">
    <source>
        <dbReference type="ARBA" id="ARBA00004496"/>
    </source>
</evidence>
<dbReference type="InterPro" id="IPR029063">
    <property type="entry name" value="SAM-dependent_MTases_sf"/>
</dbReference>
<keyword evidence="6" id="KW-0808">Transferase</keyword>
<keyword evidence="4" id="KW-0963">Cytoplasm</keyword>
<dbReference type="PANTHER" id="PTHR14614:SF39">
    <property type="entry name" value="HISTIDINE PROTEIN METHYLTRANSFERASE 1 HOMOLOG"/>
    <property type="match status" value="1"/>
</dbReference>
<evidence type="ECO:0000256" key="9">
    <source>
        <dbReference type="ARBA" id="ARBA00038126"/>
    </source>
</evidence>
<dbReference type="GeneTree" id="ENSGT00390000000464"/>
<organism evidence="11 12">
    <name type="scientific">Esox lucius</name>
    <name type="common">Northern pike</name>
    <dbReference type="NCBI Taxonomy" id="8010"/>
    <lineage>
        <taxon>Eukaryota</taxon>
        <taxon>Metazoa</taxon>
        <taxon>Chordata</taxon>
        <taxon>Craniata</taxon>
        <taxon>Vertebrata</taxon>
        <taxon>Euteleostomi</taxon>
        <taxon>Actinopterygii</taxon>
        <taxon>Neopterygii</taxon>
        <taxon>Teleostei</taxon>
        <taxon>Protacanthopterygii</taxon>
        <taxon>Esociformes</taxon>
        <taxon>Esocidae</taxon>
        <taxon>Esox</taxon>
    </lineage>
</organism>
<dbReference type="GO" id="GO:0005634">
    <property type="term" value="C:nucleus"/>
    <property type="evidence" value="ECO:0007669"/>
    <property type="project" value="UniProtKB-SubCell"/>
</dbReference>
<evidence type="ECO:0000256" key="3">
    <source>
        <dbReference type="ARBA" id="ARBA00012533"/>
    </source>
</evidence>
<evidence type="ECO:0000256" key="5">
    <source>
        <dbReference type="ARBA" id="ARBA00022603"/>
    </source>
</evidence>
<dbReference type="GO" id="GO:0005737">
    <property type="term" value="C:cytoplasm"/>
    <property type="evidence" value="ECO:0007669"/>
    <property type="project" value="UniProtKB-SubCell"/>
</dbReference>
<reference evidence="11 12" key="1">
    <citation type="submission" date="2020-02" db="EMBL/GenBank/DDBJ databases">
        <title>Esox lucius (northern pike) genome, fEsoLuc1, primary haplotype.</title>
        <authorList>
            <person name="Myers G."/>
            <person name="Karagic N."/>
            <person name="Meyer A."/>
            <person name="Pippel M."/>
            <person name="Reichard M."/>
            <person name="Winkler S."/>
            <person name="Tracey A."/>
            <person name="Sims Y."/>
            <person name="Howe K."/>
            <person name="Rhie A."/>
            <person name="Formenti G."/>
            <person name="Durbin R."/>
            <person name="Fedrigo O."/>
            <person name="Jarvis E.D."/>
        </authorList>
    </citation>
    <scope>NUCLEOTIDE SEQUENCE [LARGE SCALE GENOMIC DNA]</scope>
</reference>
<dbReference type="GO" id="GO:0018064">
    <property type="term" value="F:protein-L-histidine N-tele-methyltransferase activity"/>
    <property type="evidence" value="ECO:0007669"/>
    <property type="project" value="UniProtKB-EC"/>
</dbReference>
<comment type="subcellular location">
    <subcellularLocation>
        <location evidence="2">Cytoplasm</location>
    </subcellularLocation>
    <subcellularLocation>
        <location evidence="1">Nucleus</location>
    </subcellularLocation>
</comment>
<evidence type="ECO:0000313" key="12">
    <source>
        <dbReference type="Proteomes" id="UP000265140"/>
    </source>
</evidence>
<feature type="compositionally biased region" description="Basic and acidic residues" evidence="10">
    <location>
        <begin position="225"/>
        <end position="250"/>
    </location>
</feature>
<dbReference type="InterPro" id="IPR019410">
    <property type="entry name" value="Methyltransf_16"/>
</dbReference>
<accession>A0AAY5KJ42</accession>
<comment type="similarity">
    <text evidence="9">Belongs to the methyltransferase superfamily. METTL18 family.</text>
</comment>
<dbReference type="PANTHER" id="PTHR14614">
    <property type="entry name" value="HEPATOCELLULAR CARCINOMA-ASSOCIATED ANTIGEN"/>
    <property type="match status" value="1"/>
</dbReference>
<dbReference type="AlphaFoldDB" id="A0AAY5KJ42"/>
<dbReference type="CDD" id="cd02440">
    <property type="entry name" value="AdoMet_MTases"/>
    <property type="match status" value="1"/>
</dbReference>
<dbReference type="SUPFAM" id="SSF53335">
    <property type="entry name" value="S-adenosyl-L-methionine-dependent methyltransferases"/>
    <property type="match status" value="1"/>
</dbReference>
<evidence type="ECO:0000256" key="8">
    <source>
        <dbReference type="ARBA" id="ARBA00023242"/>
    </source>
</evidence>
<dbReference type="GO" id="GO:0032259">
    <property type="term" value="P:methylation"/>
    <property type="evidence" value="ECO:0007669"/>
    <property type="project" value="UniProtKB-KW"/>
</dbReference>
<evidence type="ECO:0000313" key="11">
    <source>
        <dbReference type="Ensembl" id="ENSELUP00000088300.1"/>
    </source>
</evidence>
<gene>
    <name evidence="11" type="primary">METTL18</name>
</gene>
<dbReference type="RefSeq" id="XP_010867134.2">
    <property type="nucleotide sequence ID" value="XM_010868832.4"/>
</dbReference>
<sequence length="378" mass="42850">MSFSFNFDVQLTTKCQQDEENQPQDGNEYSEVEPVPGITITTQDETVKAAVEHFPPATPHSLLNDAVSETITIGTLPPLNFLNESVFELTAYERDDEEMILSQTTAQCSDLISGVYEGGLKVWECTYDLLELLERDGERFAEKIVLDLGCGAGLLGILALKRGASQVHFQDYNSTVIEHVTLPNTLLNCLEEEEEEEEEEESKGKKPGKRQNNDEVIIEEEEEESMKSTEKTKSELKNKQKNEEVEDGRPHAKRQALDSSQHPKLSGCRFFSGDWTSFLSLILKEDPSLKYDIIFTSETIYNKAYYSALHNTLHRLLAPGGVIYLATKTHYFGVGGGLHLFEQFVEEKGVFDMEKLWVVEHGLQRHVVAMHFKTKDRF</sequence>
<keyword evidence="8" id="KW-0539">Nucleus</keyword>
<reference evidence="11" key="3">
    <citation type="submission" date="2025-09" db="UniProtKB">
        <authorList>
            <consortium name="Ensembl"/>
        </authorList>
    </citation>
    <scope>IDENTIFICATION</scope>
</reference>
<dbReference type="Ensembl" id="ENSELUT00000090193.1">
    <property type="protein sequence ID" value="ENSELUP00000088300.1"/>
    <property type="gene ID" value="ENSELUG00000041537.1"/>
</dbReference>
<dbReference type="EC" id="2.1.1.85" evidence="3"/>
<dbReference type="Proteomes" id="UP000265140">
    <property type="component" value="Chromosome 6"/>
</dbReference>